<evidence type="ECO:0000256" key="1">
    <source>
        <dbReference type="SAM" id="MobiDB-lite"/>
    </source>
</evidence>
<feature type="domain" description="Glycoside hydrolase 35 catalytic" evidence="2">
    <location>
        <begin position="2"/>
        <end position="67"/>
    </location>
</feature>
<dbReference type="OrthoDB" id="3636145at2759"/>
<accession>N1PXE7</accession>
<protein>
    <submittedName>
        <fullName evidence="3">Glycoside hydrolase family 35 protein</fullName>
    </submittedName>
</protein>
<keyword evidence="4" id="KW-1185">Reference proteome</keyword>
<evidence type="ECO:0000313" key="3">
    <source>
        <dbReference type="EMBL" id="EME47648.1"/>
    </source>
</evidence>
<proteinExistence type="predicted"/>
<dbReference type="Gene3D" id="3.20.20.80">
    <property type="entry name" value="Glycosidases"/>
    <property type="match status" value="1"/>
</dbReference>
<dbReference type="InterPro" id="IPR017853">
    <property type="entry name" value="GH"/>
</dbReference>
<reference evidence="4" key="1">
    <citation type="journal article" date="2012" name="PLoS Genet.">
        <title>The genomes of the fungal plant pathogens Cladosporium fulvum and Dothistroma septosporum reveal adaptation to different hosts and lifestyles but also signatures of common ancestry.</title>
        <authorList>
            <person name="de Wit P.J.G.M."/>
            <person name="van der Burgt A."/>
            <person name="Oekmen B."/>
            <person name="Stergiopoulos I."/>
            <person name="Abd-Elsalam K.A."/>
            <person name="Aerts A.L."/>
            <person name="Bahkali A.H."/>
            <person name="Beenen H.G."/>
            <person name="Chettri P."/>
            <person name="Cox M.P."/>
            <person name="Datema E."/>
            <person name="de Vries R.P."/>
            <person name="Dhillon B."/>
            <person name="Ganley A.R."/>
            <person name="Griffiths S.A."/>
            <person name="Guo Y."/>
            <person name="Hamelin R.C."/>
            <person name="Henrissat B."/>
            <person name="Kabir M.S."/>
            <person name="Jashni M.K."/>
            <person name="Kema G."/>
            <person name="Klaubauf S."/>
            <person name="Lapidus A."/>
            <person name="Levasseur A."/>
            <person name="Lindquist E."/>
            <person name="Mehrabi R."/>
            <person name="Ohm R.A."/>
            <person name="Owen T.J."/>
            <person name="Salamov A."/>
            <person name="Schwelm A."/>
            <person name="Schijlen E."/>
            <person name="Sun H."/>
            <person name="van den Burg H.A."/>
            <person name="van Ham R.C.H.J."/>
            <person name="Zhang S."/>
            <person name="Goodwin S.B."/>
            <person name="Grigoriev I.V."/>
            <person name="Collemare J."/>
            <person name="Bradshaw R.E."/>
        </authorList>
    </citation>
    <scope>NUCLEOTIDE SEQUENCE [LARGE SCALE GENOMIC DNA]</scope>
    <source>
        <strain evidence="4">NZE10 / CBS 128990</strain>
    </source>
</reference>
<dbReference type="Pfam" id="PF01301">
    <property type="entry name" value="Glyco_hydro_35"/>
    <property type="match status" value="1"/>
</dbReference>
<dbReference type="EMBL" id="KB446536">
    <property type="protein sequence ID" value="EME47648.1"/>
    <property type="molecule type" value="Genomic_DNA"/>
</dbReference>
<evidence type="ECO:0000259" key="2">
    <source>
        <dbReference type="Pfam" id="PF01301"/>
    </source>
</evidence>
<dbReference type="Proteomes" id="UP000016933">
    <property type="component" value="Unassembled WGS sequence"/>
</dbReference>
<reference evidence="3 4" key="2">
    <citation type="journal article" date="2012" name="PLoS Pathog.">
        <title>Diverse lifestyles and strategies of plant pathogenesis encoded in the genomes of eighteen Dothideomycetes fungi.</title>
        <authorList>
            <person name="Ohm R.A."/>
            <person name="Feau N."/>
            <person name="Henrissat B."/>
            <person name="Schoch C.L."/>
            <person name="Horwitz B.A."/>
            <person name="Barry K.W."/>
            <person name="Condon B.J."/>
            <person name="Copeland A.C."/>
            <person name="Dhillon B."/>
            <person name="Glaser F."/>
            <person name="Hesse C.N."/>
            <person name="Kosti I."/>
            <person name="LaButti K."/>
            <person name="Lindquist E.A."/>
            <person name="Lucas S."/>
            <person name="Salamov A.A."/>
            <person name="Bradshaw R.E."/>
            <person name="Ciuffetti L."/>
            <person name="Hamelin R.C."/>
            <person name="Kema G.H.J."/>
            <person name="Lawrence C."/>
            <person name="Scott J.A."/>
            <person name="Spatafora J.W."/>
            <person name="Turgeon B.G."/>
            <person name="de Wit P.J.G.M."/>
            <person name="Zhong S."/>
            <person name="Goodwin S.B."/>
            <person name="Grigoriev I.V."/>
        </authorList>
    </citation>
    <scope>NUCLEOTIDE SEQUENCE [LARGE SCALE GENOMIC DNA]</scope>
    <source>
        <strain evidence="4">NZE10 / CBS 128990</strain>
    </source>
</reference>
<evidence type="ECO:0000313" key="4">
    <source>
        <dbReference type="Proteomes" id="UP000016933"/>
    </source>
</evidence>
<name>N1PXE7_DOTSN</name>
<dbReference type="AlphaFoldDB" id="N1PXE7"/>
<dbReference type="InterPro" id="IPR031330">
    <property type="entry name" value="Gly_Hdrlase_35_cat"/>
</dbReference>
<feature type="region of interest" description="Disordered" evidence="1">
    <location>
        <begin position="92"/>
        <end position="115"/>
    </location>
</feature>
<dbReference type="GO" id="GO:0016787">
    <property type="term" value="F:hydrolase activity"/>
    <property type="evidence" value="ECO:0007669"/>
    <property type="project" value="UniProtKB-KW"/>
</dbReference>
<organism evidence="3 4">
    <name type="scientific">Dothistroma septosporum (strain NZE10 / CBS 128990)</name>
    <name type="common">Red band needle blight fungus</name>
    <name type="synonym">Mycosphaerella pini</name>
    <dbReference type="NCBI Taxonomy" id="675120"/>
    <lineage>
        <taxon>Eukaryota</taxon>
        <taxon>Fungi</taxon>
        <taxon>Dikarya</taxon>
        <taxon>Ascomycota</taxon>
        <taxon>Pezizomycotina</taxon>
        <taxon>Dothideomycetes</taxon>
        <taxon>Dothideomycetidae</taxon>
        <taxon>Mycosphaerellales</taxon>
        <taxon>Mycosphaerellaceae</taxon>
        <taxon>Dothistroma</taxon>
    </lineage>
</organism>
<dbReference type="HOGENOM" id="CLU_2108954_0_0_1"/>
<sequence>MDPRRIPHEYWRDRRKKARAVGLTTISPCIFWDHLEPSPGQGNFDQPGNAVTTYTRTAQEERLNVVLGAVTAAIMYEVNKVEAKDNIVERSMPVRESAHPMPSSQHQYGKSIDMG</sequence>
<dbReference type="STRING" id="675120.N1PXE7"/>
<gene>
    <name evidence="3" type="ORF">DOTSEDRAFT_69564</name>
</gene>
<dbReference type="SUPFAM" id="SSF51445">
    <property type="entry name" value="(Trans)glycosidases"/>
    <property type="match status" value="1"/>
</dbReference>
<keyword evidence="3" id="KW-0378">Hydrolase</keyword>